<dbReference type="AlphaFoldDB" id="A0A369KIB3"/>
<dbReference type="GO" id="GO:0005789">
    <property type="term" value="C:endoplasmic reticulum membrane"/>
    <property type="evidence" value="ECO:0007669"/>
    <property type="project" value="UniProtKB-SubCell"/>
</dbReference>
<protein>
    <recommendedName>
        <fullName evidence="7">Efficient mitochondria targeting-associated protein 19</fullName>
    </recommendedName>
</protein>
<dbReference type="InterPro" id="IPR051987">
    <property type="entry name" value="Sigma-2_receptor-like"/>
</dbReference>
<comment type="similarity">
    <text evidence="2">Belongs to the TMEM97/sigma-2 receptor family.</text>
</comment>
<feature type="transmembrane region" description="Helical" evidence="7">
    <location>
        <begin position="100"/>
        <end position="120"/>
    </location>
</feature>
<feature type="transmembrane region" description="Helical" evidence="7">
    <location>
        <begin position="132"/>
        <end position="152"/>
    </location>
</feature>
<dbReference type="InterPro" id="IPR033118">
    <property type="entry name" value="EXPERA"/>
</dbReference>
<dbReference type="PIRSF" id="PIRSF031032">
    <property type="entry name" value="TMP_97_prd"/>
    <property type="match status" value="1"/>
</dbReference>
<dbReference type="OrthoDB" id="433124at2759"/>
<reference evidence="9" key="1">
    <citation type="submission" date="2018-04" db="EMBL/GenBank/DDBJ databases">
        <title>Whole genome sequencing of Hypsizygus marmoreus.</title>
        <authorList>
            <person name="Choi I.-G."/>
            <person name="Min B."/>
            <person name="Kim J.-G."/>
            <person name="Kim S."/>
            <person name="Oh Y.-L."/>
            <person name="Kong W.-S."/>
            <person name="Park H."/>
            <person name="Jeong J."/>
            <person name="Song E.-S."/>
        </authorList>
    </citation>
    <scope>NUCLEOTIDE SEQUENCE [LARGE SCALE GENOMIC DNA]</scope>
    <source>
        <strain evidence="9">51987-8</strain>
    </source>
</reference>
<dbReference type="PANTHER" id="PTHR31204:SF1">
    <property type="entry name" value="SIGMA INTRACELLULAR RECEPTOR 2"/>
    <property type="match status" value="1"/>
</dbReference>
<keyword evidence="3 7" id="KW-0812">Transmembrane</keyword>
<dbReference type="PANTHER" id="PTHR31204">
    <property type="entry name" value="SIGMA INTRACELLULAR RECEPTOR 2"/>
    <property type="match status" value="1"/>
</dbReference>
<feature type="transmembrane region" description="Helical" evidence="7">
    <location>
        <begin position="15"/>
        <end position="35"/>
    </location>
</feature>
<dbReference type="Pfam" id="PF05241">
    <property type="entry name" value="EBP"/>
    <property type="match status" value="1"/>
</dbReference>
<organism evidence="9 10">
    <name type="scientific">Hypsizygus marmoreus</name>
    <name type="common">White beech mushroom</name>
    <name type="synonym">Agaricus marmoreus</name>
    <dbReference type="NCBI Taxonomy" id="39966"/>
    <lineage>
        <taxon>Eukaryota</taxon>
        <taxon>Fungi</taxon>
        <taxon>Dikarya</taxon>
        <taxon>Basidiomycota</taxon>
        <taxon>Agaricomycotina</taxon>
        <taxon>Agaricomycetes</taxon>
        <taxon>Agaricomycetidae</taxon>
        <taxon>Agaricales</taxon>
        <taxon>Tricholomatineae</taxon>
        <taxon>Lyophyllaceae</taxon>
        <taxon>Hypsizygus</taxon>
    </lineage>
</organism>
<keyword evidence="5 7" id="KW-1133">Transmembrane helix</keyword>
<evidence type="ECO:0000256" key="3">
    <source>
        <dbReference type="ARBA" id="ARBA00022692"/>
    </source>
</evidence>
<dbReference type="STRING" id="39966.A0A369KIB3"/>
<dbReference type="InParanoid" id="A0A369KIB3"/>
<keyword evidence="10" id="KW-1185">Reference proteome</keyword>
<evidence type="ECO:0000256" key="5">
    <source>
        <dbReference type="ARBA" id="ARBA00022989"/>
    </source>
</evidence>
<dbReference type="InterPro" id="IPR016964">
    <property type="entry name" value="Sigma2_recept"/>
</dbReference>
<name>A0A369KIB3_HYPMA</name>
<accession>A0A369KIB3</accession>
<evidence type="ECO:0000259" key="8">
    <source>
        <dbReference type="PROSITE" id="PS51751"/>
    </source>
</evidence>
<evidence type="ECO:0000256" key="6">
    <source>
        <dbReference type="ARBA" id="ARBA00023136"/>
    </source>
</evidence>
<dbReference type="Proteomes" id="UP000076154">
    <property type="component" value="Unassembled WGS sequence"/>
</dbReference>
<evidence type="ECO:0000256" key="4">
    <source>
        <dbReference type="ARBA" id="ARBA00022824"/>
    </source>
</evidence>
<keyword evidence="6 7" id="KW-0472">Membrane</keyword>
<proteinExistence type="inferred from homology"/>
<evidence type="ECO:0000313" key="9">
    <source>
        <dbReference type="EMBL" id="RDB30676.1"/>
    </source>
</evidence>
<evidence type="ECO:0000256" key="2">
    <source>
        <dbReference type="ARBA" id="ARBA00009096"/>
    </source>
</evidence>
<comment type="subcellular location">
    <subcellularLocation>
        <location evidence="1">Endoplasmic reticulum membrane</location>
        <topology evidence="1">Multi-pass membrane protein</topology>
    </subcellularLocation>
</comment>
<evidence type="ECO:0000256" key="7">
    <source>
        <dbReference type="PIRNR" id="PIRNR031032"/>
    </source>
</evidence>
<comment type="caution">
    <text evidence="9">The sequence shown here is derived from an EMBL/GenBank/DDBJ whole genome shotgun (WGS) entry which is preliminary data.</text>
</comment>
<evidence type="ECO:0000256" key="1">
    <source>
        <dbReference type="ARBA" id="ARBA00004477"/>
    </source>
</evidence>
<evidence type="ECO:0000313" key="10">
    <source>
        <dbReference type="Proteomes" id="UP000076154"/>
    </source>
</evidence>
<keyword evidence="4 7" id="KW-0256">Endoplasmic reticulum</keyword>
<feature type="domain" description="EXPERA" evidence="8">
    <location>
        <begin position="10"/>
        <end position="147"/>
    </location>
</feature>
<dbReference type="PROSITE" id="PS51751">
    <property type="entry name" value="EXPERA"/>
    <property type="match status" value="1"/>
</dbReference>
<gene>
    <name evidence="9" type="ORF">Hypma_005981</name>
</gene>
<dbReference type="EMBL" id="LUEZ02000004">
    <property type="protein sequence ID" value="RDB30676.1"/>
    <property type="molecule type" value="Genomic_DNA"/>
</dbReference>
<sequence>MSVSIPPTHRPWDNFYTLFLMSFAPTIIFDCISLYPRSIVPSALLSVHEWYKVFFNDQLVITQPTWFRAFTLIEGIYEFPLALWGIWALKSQSPEVPARLLIWALVCFSTTFTCLLAIYYDNVMSDSEKWTVIAMYGLYAVIFGIIGLDMYCRIQKILVAATKVVEHDKTR</sequence>